<evidence type="ECO:0000313" key="1">
    <source>
        <dbReference type="EMBL" id="ESK55327.1"/>
    </source>
</evidence>
<reference evidence="1 2" key="1">
    <citation type="submission" date="2013-10" db="EMBL/GenBank/DDBJ databases">
        <title>The Genome Sequence of Acinetobacter tjernbergiae CIP107465.</title>
        <authorList>
            <consortium name="The Broad Institute Genomics Platform"/>
            <consortium name="The Broad Institute Genome Sequencing Center for Infectious Disease"/>
            <person name="Cerqueira G."/>
            <person name="Feldgarden M."/>
            <person name="Courvalin P."/>
            <person name="Grillot-Courvalin C."/>
            <person name="Clermont D."/>
            <person name="Rocha E."/>
            <person name="Yoon E.-J."/>
            <person name="Nemec A."/>
            <person name="Young S.K."/>
            <person name="Zeng Q."/>
            <person name="Gargeya S."/>
            <person name="Fitzgerald M."/>
            <person name="Abouelleil A."/>
            <person name="Alvarado L."/>
            <person name="Berlin A.M."/>
            <person name="Chapman S.B."/>
            <person name="Gainer-Dewar J."/>
            <person name="Goldberg J."/>
            <person name="Gnerre S."/>
            <person name="Griggs A."/>
            <person name="Gujja S."/>
            <person name="Hansen M."/>
            <person name="Howarth C."/>
            <person name="Imamovic A."/>
            <person name="Ireland A."/>
            <person name="Larimer J."/>
            <person name="McCowan C."/>
            <person name="Murphy C."/>
            <person name="Pearson M."/>
            <person name="Poon T.W."/>
            <person name="Priest M."/>
            <person name="Roberts A."/>
            <person name="Saif S."/>
            <person name="Shea T."/>
            <person name="Sykes S."/>
            <person name="Wortman J."/>
            <person name="Nusbaum C."/>
            <person name="Birren B."/>
        </authorList>
    </citation>
    <scope>NUCLEOTIDE SEQUENCE [LARGE SCALE GENOMIC DNA]</scope>
    <source>
        <strain evidence="1 2">CIP 107465</strain>
    </source>
</reference>
<protein>
    <submittedName>
        <fullName evidence="1">Uncharacterized protein</fullName>
    </submittedName>
</protein>
<proteinExistence type="predicted"/>
<dbReference type="EMBL" id="AYEV01000018">
    <property type="protein sequence ID" value="ESK55327.1"/>
    <property type="molecule type" value="Genomic_DNA"/>
</dbReference>
<name>V2UZB6_9GAMM</name>
<accession>V2UZB6</accession>
<dbReference type="OrthoDB" id="9553379at2"/>
<dbReference type="Proteomes" id="UP000017404">
    <property type="component" value="Unassembled WGS sequence"/>
</dbReference>
<evidence type="ECO:0000313" key="2">
    <source>
        <dbReference type="Proteomes" id="UP000017404"/>
    </source>
</evidence>
<dbReference type="RefSeq" id="WP_018678486.1">
    <property type="nucleotide sequence ID" value="NZ_AYEV01000018.1"/>
</dbReference>
<dbReference type="AlphaFoldDB" id="V2UZB6"/>
<comment type="caution">
    <text evidence="1">The sequence shown here is derived from an EMBL/GenBank/DDBJ whole genome shotgun (WGS) entry which is preliminary data.</text>
</comment>
<keyword evidence="2" id="KW-1185">Reference proteome</keyword>
<gene>
    <name evidence="1" type="ORF">F990_01968</name>
</gene>
<sequence length="163" mass="17960">MNSKNIICTLCGNEIQSGQPRFYFPRLPPNHPLADVQGILHVSCLKEADGPRKIGESLAKIAKDLAIHSQSVPLISWDGNIVLRDHLDESRIEVLDFEDFCEISIPRSILGKLQAARLGESIVLGMQILHITQDGTLELESKAPPFVVCLSALGLSRLQQLVE</sequence>
<organism evidence="1 2">
    <name type="scientific">Acinetobacter tjernbergiae DSM 14971 = CIP 107465</name>
    <dbReference type="NCBI Taxonomy" id="1120928"/>
    <lineage>
        <taxon>Bacteria</taxon>
        <taxon>Pseudomonadati</taxon>
        <taxon>Pseudomonadota</taxon>
        <taxon>Gammaproteobacteria</taxon>
        <taxon>Moraxellales</taxon>
        <taxon>Moraxellaceae</taxon>
        <taxon>Acinetobacter</taxon>
    </lineage>
</organism>
<dbReference type="PATRIC" id="fig|1120928.5.peg.1992"/>